<keyword evidence="3" id="KW-1185">Reference proteome</keyword>
<evidence type="ECO:0000256" key="1">
    <source>
        <dbReference type="SAM" id="MobiDB-lite"/>
    </source>
</evidence>
<dbReference type="Proteomes" id="UP000267029">
    <property type="component" value="Unassembled WGS sequence"/>
</dbReference>
<reference evidence="4" key="1">
    <citation type="submission" date="2017-02" db="UniProtKB">
        <authorList>
            <consortium name="WormBaseParasite"/>
        </authorList>
    </citation>
    <scope>IDENTIFICATION</scope>
</reference>
<dbReference type="EMBL" id="UXSR01005192">
    <property type="protein sequence ID" value="VDD79376.1"/>
    <property type="molecule type" value="Genomic_DNA"/>
</dbReference>
<reference evidence="2 3" key="2">
    <citation type="submission" date="2018-10" db="EMBL/GenBank/DDBJ databases">
        <authorList>
            <consortium name="Pathogen Informatics"/>
        </authorList>
    </citation>
    <scope>NUCLEOTIDE SEQUENCE [LARGE SCALE GENOMIC DNA]</scope>
</reference>
<name>A0A0R3UEF4_MESCO</name>
<dbReference type="AlphaFoldDB" id="A0A0R3UEF4"/>
<accession>A0A0R3UEF4</accession>
<evidence type="ECO:0000313" key="2">
    <source>
        <dbReference type="EMBL" id="VDD79376.1"/>
    </source>
</evidence>
<feature type="region of interest" description="Disordered" evidence="1">
    <location>
        <begin position="92"/>
        <end position="121"/>
    </location>
</feature>
<evidence type="ECO:0000313" key="3">
    <source>
        <dbReference type="Proteomes" id="UP000267029"/>
    </source>
</evidence>
<dbReference type="WBParaSite" id="MCOS_0000537801-mRNA-1">
    <property type="protein sequence ID" value="MCOS_0000537801-mRNA-1"/>
    <property type="gene ID" value="MCOS_0000537801"/>
</dbReference>
<proteinExistence type="predicted"/>
<organism evidence="4">
    <name type="scientific">Mesocestoides corti</name>
    <name type="common">Flatworm</name>
    <dbReference type="NCBI Taxonomy" id="53468"/>
    <lineage>
        <taxon>Eukaryota</taxon>
        <taxon>Metazoa</taxon>
        <taxon>Spiralia</taxon>
        <taxon>Lophotrochozoa</taxon>
        <taxon>Platyhelminthes</taxon>
        <taxon>Cestoda</taxon>
        <taxon>Eucestoda</taxon>
        <taxon>Cyclophyllidea</taxon>
        <taxon>Mesocestoididae</taxon>
        <taxon>Mesocestoides</taxon>
    </lineage>
</organism>
<evidence type="ECO:0000313" key="4">
    <source>
        <dbReference type="WBParaSite" id="MCOS_0000537801-mRNA-1"/>
    </source>
</evidence>
<sequence>MTRGKAFPASADYFVELLLRFSLDNQKGYLVRPFIPAGTEARFGMMLRITSPQSVSADLAKRIMARKASINWPILPAPPLVGARRAIRRQTGSVRWADPRDASCSASDTPGRHAAPPPLKL</sequence>
<gene>
    <name evidence="2" type="ORF">MCOS_LOCUS5379</name>
</gene>
<protein>
    <submittedName>
        <fullName evidence="4">Cytochrome P450</fullName>
    </submittedName>
</protein>